<gene>
    <name evidence="1" type="ORF">CYMTET_5215</name>
</gene>
<sequence>MLGVHRVLANVDPHDAISDFNAALKAARARSTLDEEDVKSLFIHALDWVFYQPVVARLLLHDQRAAHDLFTIQQWVRECYGAHVKAGTDTAGEPDSVIEDLRTMVIDLKRQLTALTASDGSTPTPRARTSRTAR</sequence>
<dbReference type="EMBL" id="LGRX02000936">
    <property type="protein sequence ID" value="KAK3287268.1"/>
    <property type="molecule type" value="Genomic_DNA"/>
</dbReference>
<protein>
    <submittedName>
        <fullName evidence="1">Uncharacterized protein</fullName>
    </submittedName>
</protein>
<dbReference type="Proteomes" id="UP001190700">
    <property type="component" value="Unassembled WGS sequence"/>
</dbReference>
<organism evidence="1 2">
    <name type="scientific">Cymbomonas tetramitiformis</name>
    <dbReference type="NCBI Taxonomy" id="36881"/>
    <lineage>
        <taxon>Eukaryota</taxon>
        <taxon>Viridiplantae</taxon>
        <taxon>Chlorophyta</taxon>
        <taxon>Pyramimonadophyceae</taxon>
        <taxon>Pyramimonadales</taxon>
        <taxon>Pyramimonadaceae</taxon>
        <taxon>Cymbomonas</taxon>
    </lineage>
</organism>
<name>A0AAE0LJA8_9CHLO</name>
<accession>A0AAE0LJA8</accession>
<evidence type="ECO:0000313" key="2">
    <source>
        <dbReference type="Proteomes" id="UP001190700"/>
    </source>
</evidence>
<evidence type="ECO:0000313" key="1">
    <source>
        <dbReference type="EMBL" id="KAK3287268.1"/>
    </source>
</evidence>
<proteinExistence type="predicted"/>
<comment type="caution">
    <text evidence="1">The sequence shown here is derived from an EMBL/GenBank/DDBJ whole genome shotgun (WGS) entry which is preliminary data.</text>
</comment>
<keyword evidence="2" id="KW-1185">Reference proteome</keyword>
<dbReference type="AlphaFoldDB" id="A0AAE0LJA8"/>
<reference evidence="1 2" key="1">
    <citation type="journal article" date="2015" name="Genome Biol. Evol.">
        <title>Comparative Genomics of a Bacterivorous Green Alga Reveals Evolutionary Causalities and Consequences of Phago-Mixotrophic Mode of Nutrition.</title>
        <authorList>
            <person name="Burns J.A."/>
            <person name="Paasch A."/>
            <person name="Narechania A."/>
            <person name="Kim E."/>
        </authorList>
    </citation>
    <scope>NUCLEOTIDE SEQUENCE [LARGE SCALE GENOMIC DNA]</scope>
    <source>
        <strain evidence="1 2">PLY_AMNH</strain>
    </source>
</reference>